<gene>
    <name evidence="5" type="ORF">AFUS01_LOCUS36025</name>
</gene>
<accession>A0A8J2KZ00</accession>
<feature type="domain" description="UEV" evidence="4">
    <location>
        <begin position="4"/>
        <end position="147"/>
    </location>
</feature>
<dbReference type="InterPro" id="IPR052070">
    <property type="entry name" value="ESCRT-I_UEV_domain"/>
</dbReference>
<comment type="caution">
    <text evidence="5">The sequence shown here is derived from an EMBL/GenBank/DDBJ whole genome shotgun (WGS) entry which is preliminary data.</text>
</comment>
<evidence type="ECO:0000313" key="5">
    <source>
        <dbReference type="EMBL" id="CAG7825947.1"/>
    </source>
</evidence>
<reference evidence="5" key="1">
    <citation type="submission" date="2021-06" db="EMBL/GenBank/DDBJ databases">
        <authorList>
            <person name="Hodson N. C."/>
            <person name="Mongue J. A."/>
            <person name="Jaron S. K."/>
        </authorList>
    </citation>
    <scope>NUCLEOTIDE SEQUENCE</scope>
</reference>
<dbReference type="Pfam" id="PF09454">
    <property type="entry name" value="Vps23_core"/>
    <property type="match status" value="1"/>
</dbReference>
<dbReference type="PROSITE" id="PS51312">
    <property type="entry name" value="SB"/>
    <property type="match status" value="1"/>
</dbReference>
<dbReference type="InterPro" id="IPR008883">
    <property type="entry name" value="UEV_N"/>
</dbReference>
<dbReference type="GO" id="GO:0043130">
    <property type="term" value="F:ubiquitin binding"/>
    <property type="evidence" value="ECO:0007669"/>
    <property type="project" value="TreeGrafter"/>
</dbReference>
<dbReference type="PROSITE" id="PS51322">
    <property type="entry name" value="UEV"/>
    <property type="match status" value="1"/>
</dbReference>
<proteinExistence type="predicted"/>
<dbReference type="OrthoDB" id="306304at2759"/>
<keyword evidence="2" id="KW-0175">Coiled coil</keyword>
<evidence type="ECO:0000256" key="1">
    <source>
        <dbReference type="PROSITE-ProRule" id="PRU00644"/>
    </source>
</evidence>
<dbReference type="EMBL" id="CAJVCH010538021">
    <property type="protein sequence ID" value="CAG7825947.1"/>
    <property type="molecule type" value="Genomic_DNA"/>
</dbReference>
<dbReference type="GO" id="GO:0008333">
    <property type="term" value="P:endosome to lysosome transport"/>
    <property type="evidence" value="ECO:0007669"/>
    <property type="project" value="TreeGrafter"/>
</dbReference>
<dbReference type="CDD" id="cd11685">
    <property type="entry name" value="UEV_TSG101-like"/>
    <property type="match status" value="1"/>
</dbReference>
<keyword evidence="1" id="KW-0653">Protein transport</keyword>
<evidence type="ECO:0000256" key="2">
    <source>
        <dbReference type="SAM" id="Coils"/>
    </source>
</evidence>
<dbReference type="PANTHER" id="PTHR23306">
    <property type="entry name" value="TUMOR SUSCEPTIBILITY GENE 101 PROTEIN-RELATED"/>
    <property type="match status" value="1"/>
</dbReference>
<dbReference type="Proteomes" id="UP000708208">
    <property type="component" value="Unassembled WGS sequence"/>
</dbReference>
<dbReference type="AlphaFoldDB" id="A0A8J2KZ00"/>
<keyword evidence="1" id="KW-0813">Transport</keyword>
<evidence type="ECO:0008006" key="7">
    <source>
        <dbReference type="Google" id="ProtNLM"/>
    </source>
</evidence>
<name>A0A8J2KZ00_9HEXA</name>
<feature type="domain" description="SB" evidence="3">
    <location>
        <begin position="291"/>
        <end position="357"/>
    </location>
</feature>
<evidence type="ECO:0000259" key="4">
    <source>
        <dbReference type="PROSITE" id="PS51322"/>
    </source>
</evidence>
<dbReference type="GO" id="GO:0015031">
    <property type="term" value="P:protein transport"/>
    <property type="evidence" value="ECO:0007669"/>
    <property type="project" value="UniProtKB-UniRule"/>
</dbReference>
<dbReference type="InterPro" id="IPR017916">
    <property type="entry name" value="SB_dom"/>
</dbReference>
<feature type="coiled-coil region" evidence="2">
    <location>
        <begin position="243"/>
        <end position="277"/>
    </location>
</feature>
<dbReference type="PANTHER" id="PTHR23306:SF3">
    <property type="entry name" value="TUMOR SUPPRESSOR PROTEIN 101"/>
    <property type="match status" value="1"/>
</dbReference>
<protein>
    <recommendedName>
        <fullName evidence="7">Tumor susceptibility gene 101 protein</fullName>
    </recommendedName>
</protein>
<organism evidence="5 6">
    <name type="scientific">Allacma fusca</name>
    <dbReference type="NCBI Taxonomy" id="39272"/>
    <lineage>
        <taxon>Eukaryota</taxon>
        <taxon>Metazoa</taxon>
        <taxon>Ecdysozoa</taxon>
        <taxon>Arthropoda</taxon>
        <taxon>Hexapoda</taxon>
        <taxon>Collembola</taxon>
        <taxon>Symphypleona</taxon>
        <taxon>Sminthuridae</taxon>
        <taxon>Allacma</taxon>
    </lineage>
</organism>
<dbReference type="GO" id="GO:0000813">
    <property type="term" value="C:ESCRT I complex"/>
    <property type="evidence" value="ECO:0007669"/>
    <property type="project" value="TreeGrafter"/>
</dbReference>
<dbReference type="Pfam" id="PF05743">
    <property type="entry name" value="UEV"/>
    <property type="match status" value="1"/>
</dbReference>
<evidence type="ECO:0000313" key="6">
    <source>
        <dbReference type="Proteomes" id="UP000708208"/>
    </source>
</evidence>
<evidence type="ECO:0000259" key="3">
    <source>
        <dbReference type="PROSITE" id="PS51312"/>
    </source>
</evidence>
<sequence>MADHESFVRQSLSSAKYRDAEKTRRETMEVLQHYRGLKPASEYFVFNNGTQKMLLNLCGTIPVNYKGATYNIPIVLWLLDTHPLNAPMVFVKPTADMRIKVSRHVDHTGKVYLPYLHDWNHVSSDLATLIQVLILTFGEQPPVYSVFSSPPPPISQPNVPYPTQSYNTPYPAMPSMPMPMPGLPAPGMGSNSQMPVFNIRPSLVTAAEEKLRRRLEDVYLSREIIKQTGDQLKAGQAKLEGLVQQMENEKVTVEQYIGTLENELETLDNKISKQQTEQDDTAIDDVITAPTPLYKQILNTFAEEAALEDTIYYLGEAFRREQLDLEQYLKNVRALSRRQFMHRALLQKCRLKAGLAG</sequence>
<keyword evidence="6" id="KW-1185">Reference proteome</keyword>